<evidence type="ECO:0000313" key="9">
    <source>
        <dbReference type="Proteomes" id="UP000228921"/>
    </source>
</evidence>
<protein>
    <recommendedName>
        <fullName evidence="6">NAD kinase</fullName>
        <ecNumber evidence="6">2.7.1.23</ecNumber>
    </recommendedName>
    <alternativeName>
        <fullName evidence="6">ATP-dependent NAD kinase</fullName>
    </alternativeName>
</protein>
<dbReference type="InterPro" id="IPR017438">
    <property type="entry name" value="ATP-NAD_kinase_N"/>
</dbReference>
<dbReference type="AlphaFoldDB" id="A0A2M8P1F8"/>
<dbReference type="GO" id="GO:0006741">
    <property type="term" value="P:NADP+ biosynthetic process"/>
    <property type="evidence" value="ECO:0007669"/>
    <property type="project" value="UniProtKB-UniRule"/>
</dbReference>
<comment type="cofactor">
    <cofactor evidence="6">
        <name>a divalent metal cation</name>
        <dbReference type="ChEBI" id="CHEBI:60240"/>
    </cofactor>
</comment>
<comment type="subcellular location">
    <subcellularLocation>
        <location evidence="6">Cytoplasm</location>
    </subcellularLocation>
</comment>
<dbReference type="Pfam" id="PF01513">
    <property type="entry name" value="NAD_kinase"/>
    <property type="match status" value="1"/>
</dbReference>
<dbReference type="Proteomes" id="UP000228921">
    <property type="component" value="Unassembled WGS sequence"/>
</dbReference>
<dbReference type="EMBL" id="PGTK01000003">
    <property type="protein sequence ID" value="PJF31379.1"/>
    <property type="molecule type" value="Genomic_DNA"/>
</dbReference>
<dbReference type="SUPFAM" id="SSF111331">
    <property type="entry name" value="NAD kinase/diacylglycerol kinase-like"/>
    <property type="match status" value="1"/>
</dbReference>
<dbReference type="Pfam" id="PF20143">
    <property type="entry name" value="NAD_kinase_C"/>
    <property type="match status" value="1"/>
</dbReference>
<comment type="catalytic activity">
    <reaction evidence="5 6">
        <text>NAD(+) + ATP = ADP + NADP(+) + H(+)</text>
        <dbReference type="Rhea" id="RHEA:18629"/>
        <dbReference type="ChEBI" id="CHEBI:15378"/>
        <dbReference type="ChEBI" id="CHEBI:30616"/>
        <dbReference type="ChEBI" id="CHEBI:57540"/>
        <dbReference type="ChEBI" id="CHEBI:58349"/>
        <dbReference type="ChEBI" id="CHEBI:456216"/>
        <dbReference type="EC" id="2.7.1.23"/>
    </reaction>
</comment>
<evidence type="ECO:0000256" key="2">
    <source>
        <dbReference type="ARBA" id="ARBA00022777"/>
    </source>
</evidence>
<dbReference type="GO" id="GO:0051287">
    <property type="term" value="F:NAD binding"/>
    <property type="evidence" value="ECO:0007669"/>
    <property type="project" value="UniProtKB-ARBA"/>
</dbReference>
<dbReference type="PANTHER" id="PTHR20275:SF0">
    <property type="entry name" value="NAD KINASE"/>
    <property type="match status" value="1"/>
</dbReference>
<feature type="binding site" evidence="6">
    <location>
        <begin position="78"/>
        <end position="79"/>
    </location>
    <ligand>
        <name>NAD(+)</name>
        <dbReference type="ChEBI" id="CHEBI:57540"/>
    </ligand>
</feature>
<keyword evidence="4 6" id="KW-0520">NAD</keyword>
<feature type="region of interest" description="Disordered" evidence="7">
    <location>
        <begin position="295"/>
        <end position="314"/>
    </location>
</feature>
<keyword evidence="2 6" id="KW-0418">Kinase</keyword>
<reference evidence="8 9" key="1">
    <citation type="submission" date="2017-11" db="EMBL/GenBank/DDBJ databases">
        <title>Evolution of Phototrophy in the Chloroflexi Phylum Driven by Horizontal Gene Transfer.</title>
        <authorList>
            <person name="Ward L.M."/>
            <person name="Hemp J."/>
            <person name="Shih P.M."/>
            <person name="Mcglynn S.E."/>
            <person name="Fischer W."/>
        </authorList>
    </citation>
    <scope>NUCLEOTIDE SEQUENCE [LARGE SCALE GENOMIC DNA]</scope>
    <source>
        <strain evidence="8">CP2_2F</strain>
    </source>
</reference>
<accession>A0A2M8P1F8</accession>
<feature type="binding site" evidence="6">
    <location>
        <position position="182"/>
    </location>
    <ligand>
        <name>NAD(+)</name>
        <dbReference type="ChEBI" id="CHEBI:57540"/>
    </ligand>
</feature>
<dbReference type="InterPro" id="IPR002504">
    <property type="entry name" value="NADK"/>
</dbReference>
<keyword evidence="6" id="KW-0547">Nucleotide-binding</keyword>
<evidence type="ECO:0000256" key="6">
    <source>
        <dbReference type="HAMAP-Rule" id="MF_00361"/>
    </source>
</evidence>
<keyword evidence="1 6" id="KW-0808">Transferase</keyword>
<evidence type="ECO:0000313" key="8">
    <source>
        <dbReference type="EMBL" id="PJF31379.1"/>
    </source>
</evidence>
<dbReference type="InterPro" id="IPR017437">
    <property type="entry name" value="ATP-NAD_kinase_PpnK-typ_C"/>
</dbReference>
<keyword evidence="6" id="KW-0067">ATP-binding</keyword>
<comment type="caution">
    <text evidence="8">The sequence shown here is derived from an EMBL/GenBank/DDBJ whole genome shotgun (WGS) entry which is preliminary data.</text>
</comment>
<keyword evidence="3 6" id="KW-0521">NADP</keyword>
<evidence type="ECO:0000256" key="1">
    <source>
        <dbReference type="ARBA" id="ARBA00022679"/>
    </source>
</evidence>
<feature type="binding site" evidence="6">
    <location>
        <begin position="152"/>
        <end position="153"/>
    </location>
    <ligand>
        <name>NAD(+)</name>
        <dbReference type="ChEBI" id="CHEBI:57540"/>
    </ligand>
</feature>
<dbReference type="PANTHER" id="PTHR20275">
    <property type="entry name" value="NAD KINASE"/>
    <property type="match status" value="1"/>
</dbReference>
<evidence type="ECO:0000256" key="7">
    <source>
        <dbReference type="SAM" id="MobiDB-lite"/>
    </source>
</evidence>
<dbReference type="GO" id="GO:0019674">
    <property type="term" value="P:NAD+ metabolic process"/>
    <property type="evidence" value="ECO:0007669"/>
    <property type="project" value="InterPro"/>
</dbReference>
<dbReference type="GO" id="GO:0003951">
    <property type="term" value="F:NAD+ kinase activity"/>
    <property type="evidence" value="ECO:0007669"/>
    <property type="project" value="UniProtKB-UniRule"/>
</dbReference>
<dbReference type="GO" id="GO:0005524">
    <property type="term" value="F:ATP binding"/>
    <property type="evidence" value="ECO:0007669"/>
    <property type="project" value="UniProtKB-KW"/>
</dbReference>
<comment type="function">
    <text evidence="6">Involved in the regulation of the intracellular balance of NAD and NADP, and is a key enzyme in the biosynthesis of NADP. Catalyzes specifically the phosphorylation on 2'-hydroxyl of the adenosine moiety of NAD to yield NADP.</text>
</comment>
<feature type="binding site" evidence="6">
    <location>
        <position position="83"/>
    </location>
    <ligand>
        <name>NAD(+)</name>
        <dbReference type="ChEBI" id="CHEBI:57540"/>
    </ligand>
</feature>
<gene>
    <name evidence="6" type="primary">nadK</name>
    <name evidence="8" type="ORF">CUN51_03345</name>
</gene>
<keyword evidence="6" id="KW-0963">Cytoplasm</keyword>
<feature type="binding site" evidence="6">
    <location>
        <position position="217"/>
    </location>
    <ligand>
        <name>NAD(+)</name>
        <dbReference type="ChEBI" id="CHEBI:57540"/>
    </ligand>
</feature>
<name>A0A2M8P1F8_9CHLR</name>
<dbReference type="HAMAP" id="MF_00361">
    <property type="entry name" value="NAD_kinase"/>
    <property type="match status" value="1"/>
</dbReference>
<dbReference type="InterPro" id="IPR016064">
    <property type="entry name" value="NAD/diacylglycerol_kinase_sf"/>
</dbReference>
<sequence length="314" mass="33960">MRYNPSISQACQTEDVRMFKRVGILGHPLRPATGELCGAVAHSLAERGIAAWCSPAWDAQSVRSLVAESDLVIAIGGDGSMLRAARVCSEHGVPVFGINVGYLGFLTEASREDWDALLGDLLAGRYWIEERMMIRAEAWRGEALLAQGDALNDVVISRGAVAKSILLDAFIDGDWTTQYNADGLIIATATGSTAYALAVGGPILPPTLKNILVVPVAPHLTLDRPIVLAEGATIEVIVAERTSTEVTLTLDGESLCSLLPNDSVIVCASEHVSRFVRLRERNYFYRSLLDRMEPRLSPRPQGAPPRRSLLEGKS</sequence>
<evidence type="ECO:0000256" key="4">
    <source>
        <dbReference type="ARBA" id="ARBA00023027"/>
    </source>
</evidence>
<dbReference type="GO" id="GO:0005737">
    <property type="term" value="C:cytoplasm"/>
    <property type="evidence" value="ECO:0007669"/>
    <property type="project" value="UniProtKB-SubCell"/>
</dbReference>
<evidence type="ECO:0000256" key="3">
    <source>
        <dbReference type="ARBA" id="ARBA00022857"/>
    </source>
</evidence>
<evidence type="ECO:0000256" key="5">
    <source>
        <dbReference type="ARBA" id="ARBA00047925"/>
    </source>
</evidence>
<dbReference type="Gene3D" id="2.60.200.30">
    <property type="entry name" value="Probable inorganic polyphosphate/atp-NAD kinase, domain 2"/>
    <property type="match status" value="1"/>
</dbReference>
<dbReference type="EC" id="2.7.1.23" evidence="6"/>
<feature type="binding site" evidence="6">
    <location>
        <position position="163"/>
    </location>
    <ligand>
        <name>NAD(+)</name>
        <dbReference type="ChEBI" id="CHEBI:57540"/>
    </ligand>
</feature>
<dbReference type="Gene3D" id="3.40.50.10330">
    <property type="entry name" value="Probable inorganic polyphosphate/atp-NAD kinase, domain 1"/>
    <property type="match status" value="1"/>
</dbReference>
<feature type="active site" description="Proton acceptor" evidence="6">
    <location>
        <position position="78"/>
    </location>
</feature>
<organism evidence="8 9">
    <name type="scientific">Candidatus Thermofonsia Clade 1 bacterium</name>
    <dbReference type="NCBI Taxonomy" id="2364210"/>
    <lineage>
        <taxon>Bacteria</taxon>
        <taxon>Bacillati</taxon>
        <taxon>Chloroflexota</taxon>
        <taxon>Candidatus Thermofontia</taxon>
        <taxon>Candidatus Thermofonsia Clade 1</taxon>
    </lineage>
</organism>
<dbReference type="GO" id="GO:0046872">
    <property type="term" value="F:metal ion binding"/>
    <property type="evidence" value="ECO:0007669"/>
    <property type="project" value="UniProtKB-UniRule"/>
</dbReference>
<comment type="similarity">
    <text evidence="6">Belongs to the NAD kinase family.</text>
</comment>
<comment type="caution">
    <text evidence="6">Lacks conserved residue(s) required for the propagation of feature annotation.</text>
</comment>
<proteinExistence type="inferred from homology"/>